<dbReference type="Pfam" id="PF14281">
    <property type="entry name" value="PDDEXK_4"/>
    <property type="match status" value="1"/>
</dbReference>
<dbReference type="AlphaFoldDB" id="A0AA96CVJ9"/>
<proteinExistence type="predicted"/>
<name>A0AA96CVJ9_9BACT</name>
<protein>
    <submittedName>
        <fullName evidence="1">PD-(D/E)XK nuclease family protein</fullName>
    </submittedName>
</protein>
<gene>
    <name evidence="1" type="ORF">RJG54_10615</name>
</gene>
<organism evidence="1">
    <name type="scientific">Arcobacter sp. AZ-2023</name>
    <dbReference type="NCBI Taxonomy" id="3074453"/>
    <lineage>
        <taxon>Bacteria</taxon>
        <taxon>Pseudomonadati</taxon>
        <taxon>Campylobacterota</taxon>
        <taxon>Epsilonproteobacteria</taxon>
        <taxon>Campylobacterales</taxon>
        <taxon>Arcobacteraceae</taxon>
        <taxon>Arcobacter</taxon>
    </lineage>
</organism>
<dbReference type="EMBL" id="CP134846">
    <property type="protein sequence ID" value="WNL16641.1"/>
    <property type="molecule type" value="Genomic_DNA"/>
</dbReference>
<reference evidence="1" key="1">
    <citation type="submission" date="2023-09" db="EMBL/GenBank/DDBJ databases">
        <title>Arcobacter tbilisiensis sp. nov. isolated from chicken meat in Tbilisi, Georgia.</title>
        <authorList>
            <person name="Matthias R."/>
            <person name="Zautner A.E."/>
        </authorList>
    </citation>
    <scope>NUCLEOTIDE SEQUENCE</scope>
    <source>
        <strain evidence="1">LEO 107</strain>
    </source>
</reference>
<sequence length="397" mass="47509">MKENDIYYELKNKLIVLNGKIETIEELSKHKGDKFNIFSILGIQRKEVETHSFLLYELMNPKGSHFQKELYLKIFIEEVLKIDDFEFINVKVDREKIIPNSKRKIDFTIENNKYYIAIEMKIDANDQKEQIFDYYKYSENQCKEPKLYYLTLDGKEASENSSKGVEYEKISFSYHILNFIEKSIEKSASLPIIRESLIQYQNTIKNITNQTTQELQMAAIKIIDNPEVARAATELSKSLAYAWAKKEVVFWRKLAEKFDIYLKNKKTWNLVKEIFLDDNEEIIEDNEVIERWIVEKLGKYKFRGLRIEKNDCYFEILLYTNGSFEYHISNKYSNLLSLKKEHKEKNTFYIESKFNYNFSKDYNNPTYDVFDEKKLDEIVENIYKEAVVYLDIIIKKM</sequence>
<evidence type="ECO:0000313" key="1">
    <source>
        <dbReference type="EMBL" id="WNL16641.1"/>
    </source>
</evidence>
<accession>A0AA96CVJ9</accession>
<dbReference type="InterPro" id="IPR029470">
    <property type="entry name" value="PDDEXK_4"/>
</dbReference>